<proteinExistence type="predicted"/>
<gene>
    <name evidence="1" type="ORF">DET52_1171</name>
</gene>
<protein>
    <recommendedName>
        <fullName evidence="3">NERD domain-containing protein</fullName>
    </recommendedName>
</protein>
<evidence type="ECO:0000313" key="1">
    <source>
        <dbReference type="EMBL" id="TDN95385.1"/>
    </source>
</evidence>
<reference evidence="1 2" key="1">
    <citation type="submission" date="2019-03" db="EMBL/GenBank/DDBJ databases">
        <title>Freshwater and sediment microbial communities from various areas in North America, analyzing microbe dynamics in response to fracking.</title>
        <authorList>
            <person name="Lamendella R."/>
        </authorList>
    </citation>
    <scope>NUCLEOTIDE SEQUENCE [LARGE SCALE GENOMIC DNA]</scope>
    <source>
        <strain evidence="1 2">114D</strain>
    </source>
</reference>
<comment type="caution">
    <text evidence="1">The sequence shown here is derived from an EMBL/GenBank/DDBJ whole genome shotgun (WGS) entry which is preliminary data.</text>
</comment>
<sequence>MCYSRYVSGKPRISNRNSICNMNNEINPEVLEDLKQRWDAMLKIRDSRRTQEEIIDELSSLIKNLSKESFIPYLIQMMIHIDQRNTSEAFKHLMSPMKQFVYLIDLYFSVETNGNIDGFSEEEWMKITLLLNEIEMTYFGDIGFFNENTEEGIDFDRVSVSLKAFLDYFGNAQLSYDEQTLERFETICGAYENDVLDLFGFGVLDAIKFCSHIRKLINKKLNDCNYYLLHQDEWPKLTEEFLKRGLSDPRDWWDEPELKMMKEFRTKPGYVFIHSLADIKQADLPSEKVDKMLDFLLYQEDINKGQTVYYADKNPFFDKPLIKLKEDEFLCPQYKFLIECFYNRINEELAKKKKEKYTQFKNQALEKKASKLFRKLFGKDAMIFESYYFDKAHSEQDLLVVFKGFYFIIEIKDTQFRAPMRDPIKAFDKIKTDFKKSIQYGYDQCKRVENKIEEGKPFKIYDIKTNKCINEINPNRIKDYFSIIITQFKYGGIQTNLEELLKKEEEDLYPWSVCIDDLEAFILALRKIKKGMARTSFVEYLKHREAFHERLVCSDELELCGYFINSPKDFKEQSNAEEIFAAFPGMSDLFDAEYKNGIGFDNELDIDIKKHYSVPKYPKNYDVNKVSGMDFLDDYKKASH</sequence>
<accession>A0A4R6GM59</accession>
<dbReference type="Proteomes" id="UP000294848">
    <property type="component" value="Unassembled WGS sequence"/>
</dbReference>
<evidence type="ECO:0000313" key="2">
    <source>
        <dbReference type="Proteomes" id="UP000294848"/>
    </source>
</evidence>
<dbReference type="EMBL" id="SNWI01000017">
    <property type="protein sequence ID" value="TDN95385.1"/>
    <property type="molecule type" value="Genomic_DNA"/>
</dbReference>
<dbReference type="AlphaFoldDB" id="A0A4R6GM59"/>
<organism evidence="1 2">
    <name type="scientific">Sunxiuqinia elliptica</name>
    <dbReference type="NCBI Taxonomy" id="655355"/>
    <lineage>
        <taxon>Bacteria</taxon>
        <taxon>Pseudomonadati</taxon>
        <taxon>Bacteroidota</taxon>
        <taxon>Bacteroidia</taxon>
        <taxon>Marinilabiliales</taxon>
        <taxon>Prolixibacteraceae</taxon>
        <taxon>Sunxiuqinia</taxon>
    </lineage>
</organism>
<name>A0A4R6GM59_9BACT</name>
<evidence type="ECO:0008006" key="3">
    <source>
        <dbReference type="Google" id="ProtNLM"/>
    </source>
</evidence>